<keyword evidence="4" id="KW-1185">Reference proteome</keyword>
<dbReference type="InterPro" id="IPR001296">
    <property type="entry name" value="Glyco_trans_1"/>
</dbReference>
<evidence type="ECO:0000313" key="3">
    <source>
        <dbReference type="EMBL" id="MDQ0536799.1"/>
    </source>
</evidence>
<dbReference type="EMBL" id="JAUSVU010000032">
    <property type="protein sequence ID" value="MDQ0536799.1"/>
    <property type="molecule type" value="Genomic_DNA"/>
</dbReference>
<evidence type="ECO:0000313" key="4">
    <source>
        <dbReference type="Proteomes" id="UP001244552"/>
    </source>
</evidence>
<dbReference type="SUPFAM" id="SSF53756">
    <property type="entry name" value="UDP-Glycosyltransferase/glycogen phosphorylase"/>
    <property type="match status" value="2"/>
</dbReference>
<name>A0ABU0MTI1_9PROT</name>
<protein>
    <submittedName>
        <fullName evidence="3">Glycosyltransferase involved in cell wall biosynthesis</fullName>
    </submittedName>
</protein>
<evidence type="ECO:0000259" key="2">
    <source>
        <dbReference type="Pfam" id="PF13524"/>
    </source>
</evidence>
<dbReference type="SUPFAM" id="SSF48452">
    <property type="entry name" value="TPR-like"/>
    <property type="match status" value="1"/>
</dbReference>
<gene>
    <name evidence="3" type="ORF">QO018_005697</name>
</gene>
<dbReference type="RefSeq" id="WP_209990195.1">
    <property type="nucleotide sequence ID" value="NZ_JAGINO010000032.1"/>
</dbReference>
<reference evidence="3 4" key="1">
    <citation type="submission" date="2023-07" db="EMBL/GenBank/DDBJ databases">
        <title>Genomic Encyclopedia of Type Strains, Phase IV (KMG-IV): sequencing the most valuable type-strain genomes for metagenomic binning, comparative biology and taxonomic classification.</title>
        <authorList>
            <person name="Goeker M."/>
        </authorList>
    </citation>
    <scope>NUCLEOTIDE SEQUENCE [LARGE SCALE GENOMIC DNA]</scope>
    <source>
        <strain evidence="3 4">DSM 19922</strain>
    </source>
</reference>
<dbReference type="InterPro" id="IPR050194">
    <property type="entry name" value="Glycosyltransferase_grp1"/>
</dbReference>
<proteinExistence type="predicted"/>
<dbReference type="Pfam" id="PF13524">
    <property type="entry name" value="Glyco_trans_1_2"/>
    <property type="match status" value="1"/>
</dbReference>
<dbReference type="Gene3D" id="3.40.50.2000">
    <property type="entry name" value="Glycogen Phosphorylase B"/>
    <property type="match status" value="3"/>
</dbReference>
<evidence type="ECO:0000259" key="1">
    <source>
        <dbReference type="Pfam" id="PF00534"/>
    </source>
</evidence>
<dbReference type="Proteomes" id="UP001244552">
    <property type="component" value="Unassembled WGS sequence"/>
</dbReference>
<accession>A0ABU0MTI1</accession>
<dbReference type="PANTHER" id="PTHR45947:SF3">
    <property type="entry name" value="SULFOQUINOVOSYL TRANSFERASE SQD2"/>
    <property type="match status" value="1"/>
</dbReference>
<dbReference type="CDD" id="cd03801">
    <property type="entry name" value="GT4_PimA-like"/>
    <property type="match status" value="1"/>
</dbReference>
<dbReference type="Pfam" id="PF00534">
    <property type="entry name" value="Glycos_transf_1"/>
    <property type="match status" value="1"/>
</dbReference>
<feature type="domain" description="Glycosyl transferase family 1" evidence="1">
    <location>
        <begin position="815"/>
        <end position="979"/>
    </location>
</feature>
<comment type="caution">
    <text evidence="3">The sequence shown here is derived from an EMBL/GenBank/DDBJ whole genome shotgun (WGS) entry which is preliminary data.</text>
</comment>
<dbReference type="InterPro" id="IPR011990">
    <property type="entry name" value="TPR-like_helical_dom_sf"/>
</dbReference>
<feature type="domain" description="Spore protein YkvP/CgeB glycosyl transferase-like" evidence="2">
    <location>
        <begin position="205"/>
        <end position="314"/>
    </location>
</feature>
<dbReference type="PANTHER" id="PTHR45947">
    <property type="entry name" value="SULFOQUINOVOSYL TRANSFERASE SQD2"/>
    <property type="match status" value="1"/>
</dbReference>
<organism evidence="3 4">
    <name type="scientific">Azospirillum picis</name>
    <dbReference type="NCBI Taxonomy" id="488438"/>
    <lineage>
        <taxon>Bacteria</taxon>
        <taxon>Pseudomonadati</taxon>
        <taxon>Pseudomonadota</taxon>
        <taxon>Alphaproteobacteria</taxon>
        <taxon>Rhodospirillales</taxon>
        <taxon>Azospirillaceae</taxon>
        <taxon>Azospirillum</taxon>
    </lineage>
</organism>
<sequence>MTPPDKTAGRREPVVLASYLSARSHYRPVMFSQKEIFCGPDAAEERDAWGYRSVRTPVGAWDMGVLAEKLPAAQKPDVVVVKTDATNRSYPRNLHVFDCPKVLVLGDTQHLKEPLRRMMEYAQSERFDFILSDHNRHHLHFFRDAGFANVHWLPCLTWRPYFRDVPAVSDSERMVFVGQVGRFHPYRSWLMKELTKRGLPLDIQQRPQDQSADAYAAAAIALNCSLNGDVNLRTFEILAAGGLLFTDRLSPESGLERILRDGEHCVLYDTPDDLADKARYYLDHPDEALAIRRRGRAHVEAAFSPDAQSEAFLDLVFEGRERPEFTLDDGRKTGSVPVPHAALWPRLSAYETVQDVHRSSAGIRVFAPDDAVGRTAAADLADLRRLSVHRHADLDAFPEERPAFSRMAGATDGHVLPLHHLLLISPEQAPTELETLLRCFRGHLILAIGEGWTVPALAELSGRLGRWGWTAARLADRVFSCTTPERAVRASAAIGDTVGARAKLRVLAGEADEGALLKLAALANELGDQERCLELLRSAIRADRDNADALSALARFASKRGQLPVDEAREALLALDHLGSLRPHSEPDRIWYGRLMQVLSDDPQVRRHMARVHPMVEPTDKPRRILVINNLFPPQEMGGYGRKFWEFASVLRARGHEIVVVTGDAPYLSRPDESDGTLEDVVHRDLTLYGSYGDGGAKLNPDTAFVHRAFASNVQCVRDWVGRFRPNACLLGNIDFIGFGVINALLNAGIPTIHSLGNSTPGYQPAQTPQTPLYRAAPASTWLGENLKAEGHAFLGCTTLYPGARISFFYRDPLPRQDKLRIIFAGIVMPYKGAHVLMQALALLQRDGIDFTCTFAGDTLSKGFVDSIRQYSVRTGVADKVKFTGFLDRRGLAREFARHNVLVFPSQVDETFGIAPVEAMAAGLPVVTSATGGQPEVVHHGINGLHFSKHSAEELAAALTKLSQTPELWRRMAEEARERSISLSINASVDVIEALMSEMIAEIHQSELLS</sequence>
<dbReference type="Gene3D" id="1.25.40.10">
    <property type="entry name" value="Tetratricopeptide repeat domain"/>
    <property type="match status" value="1"/>
</dbReference>
<dbReference type="InterPro" id="IPR055259">
    <property type="entry name" value="YkvP/CgeB_Glyco_trans-like"/>
</dbReference>